<evidence type="ECO:0000256" key="3">
    <source>
        <dbReference type="ARBA" id="ARBA00022729"/>
    </source>
</evidence>
<proteinExistence type="inferred from homology"/>
<accession>A0A4U8TBE9</accession>
<name>A0A4U8TBE9_9HELI</name>
<organism evidence="7 8">
    <name type="scientific">Helicobacter jaachi</name>
    <dbReference type="NCBI Taxonomy" id="1677920"/>
    <lineage>
        <taxon>Bacteria</taxon>
        <taxon>Pseudomonadati</taxon>
        <taxon>Campylobacterota</taxon>
        <taxon>Epsilonproteobacteria</taxon>
        <taxon>Campylobacterales</taxon>
        <taxon>Helicobacteraceae</taxon>
        <taxon>Helicobacter</taxon>
    </lineage>
</organism>
<evidence type="ECO:0000256" key="5">
    <source>
        <dbReference type="SAM" id="SignalP"/>
    </source>
</evidence>
<evidence type="ECO:0000313" key="8">
    <source>
        <dbReference type="Proteomes" id="UP000029733"/>
    </source>
</evidence>
<dbReference type="OrthoDB" id="5431130at2"/>
<dbReference type="SUPFAM" id="SSF53850">
    <property type="entry name" value="Periplasmic binding protein-like II"/>
    <property type="match status" value="1"/>
</dbReference>
<dbReference type="AlphaFoldDB" id="A0A4U8TBE9"/>
<protein>
    <submittedName>
        <fullName evidence="7">Amino acid ABC transporter substrate-binding protein</fullName>
    </submittedName>
</protein>
<keyword evidence="8" id="KW-1185">Reference proteome</keyword>
<feature type="chain" id="PRO_5020541720" evidence="5">
    <location>
        <begin position="21"/>
        <end position="260"/>
    </location>
</feature>
<sequence>MRAKILSLILCSLFMLNACSDDELVVATAANFMPFEYVEGKEFRGIDMDIAKVIADKLHKKLVIKDMEFDSVVTALASHNADIAISGLTINQTRAKVIDFSDTYFNASQMVIIESSDERFAHIHDKEQLLETLRAIPNLKIGVQAGTTAQFYVSGDKDWGFEGLANAEVKGFSNGALATIAMKNHQVDIVMIDEMPARAIVAASEGVSLLEIPLTNEQYAIGVAKGENELKNQINAILQSMKDDGTMENIIKKHYAQGAN</sequence>
<dbReference type="SMART" id="SM00062">
    <property type="entry name" value="PBPb"/>
    <property type="match status" value="1"/>
</dbReference>
<dbReference type="Proteomes" id="UP000029733">
    <property type="component" value="Unassembled WGS sequence"/>
</dbReference>
<comment type="subcellular location">
    <subcellularLocation>
        <location evidence="1">Cell envelope</location>
    </subcellularLocation>
</comment>
<dbReference type="STRING" id="1677920.LS71_03395"/>
<dbReference type="Gene3D" id="3.40.190.10">
    <property type="entry name" value="Periplasmic binding protein-like II"/>
    <property type="match status" value="2"/>
</dbReference>
<dbReference type="InterPro" id="IPR001638">
    <property type="entry name" value="Solute-binding_3/MltF_N"/>
</dbReference>
<evidence type="ECO:0000313" key="7">
    <source>
        <dbReference type="EMBL" id="TLD96518.1"/>
    </source>
</evidence>
<dbReference type="GO" id="GO:0030313">
    <property type="term" value="C:cell envelope"/>
    <property type="evidence" value="ECO:0007669"/>
    <property type="project" value="UniProtKB-SubCell"/>
</dbReference>
<reference evidence="7 8" key="1">
    <citation type="journal article" date="2014" name="Genome Announc.">
        <title>Draft genome sequences of eight enterohepatic helicobacter species isolated from both laboratory and wild rodents.</title>
        <authorList>
            <person name="Sheh A."/>
            <person name="Shen Z."/>
            <person name="Fox J.G."/>
        </authorList>
    </citation>
    <scope>NUCLEOTIDE SEQUENCE [LARGE SCALE GENOMIC DNA]</scope>
    <source>
        <strain evidence="7 8">MIT 09-6949</strain>
    </source>
</reference>
<dbReference type="CDD" id="cd13530">
    <property type="entry name" value="PBP2_peptides_like"/>
    <property type="match status" value="1"/>
</dbReference>
<comment type="caution">
    <text evidence="7">The sequence shown here is derived from an EMBL/GenBank/DDBJ whole genome shotgun (WGS) entry which is preliminary data.</text>
</comment>
<evidence type="ECO:0000256" key="4">
    <source>
        <dbReference type="RuleBase" id="RU003744"/>
    </source>
</evidence>
<dbReference type="InterPro" id="IPR018313">
    <property type="entry name" value="SBP_3_CS"/>
</dbReference>
<evidence type="ECO:0000256" key="2">
    <source>
        <dbReference type="ARBA" id="ARBA00010333"/>
    </source>
</evidence>
<evidence type="ECO:0000256" key="1">
    <source>
        <dbReference type="ARBA" id="ARBA00004196"/>
    </source>
</evidence>
<dbReference type="PROSITE" id="PS01039">
    <property type="entry name" value="SBP_BACTERIAL_3"/>
    <property type="match status" value="1"/>
</dbReference>
<comment type="similarity">
    <text evidence="2 4">Belongs to the bacterial solute-binding protein 3 family.</text>
</comment>
<feature type="signal peptide" evidence="5">
    <location>
        <begin position="1"/>
        <end position="20"/>
    </location>
</feature>
<dbReference type="EMBL" id="JRPR02000003">
    <property type="protein sequence ID" value="TLD96518.1"/>
    <property type="molecule type" value="Genomic_DNA"/>
</dbReference>
<dbReference type="PANTHER" id="PTHR35936">
    <property type="entry name" value="MEMBRANE-BOUND LYTIC MUREIN TRANSGLYCOSYLASE F"/>
    <property type="match status" value="1"/>
</dbReference>
<gene>
    <name evidence="7" type="ORF">LS71_005480</name>
</gene>
<dbReference type="Pfam" id="PF00497">
    <property type="entry name" value="SBP_bac_3"/>
    <property type="match status" value="1"/>
</dbReference>
<feature type="domain" description="Solute-binding protein family 3/N-terminal" evidence="6">
    <location>
        <begin position="23"/>
        <end position="258"/>
    </location>
</feature>
<keyword evidence="3 5" id="KW-0732">Signal</keyword>
<dbReference type="PANTHER" id="PTHR35936:SF17">
    <property type="entry name" value="ARGININE-BINDING EXTRACELLULAR PROTEIN ARTP"/>
    <property type="match status" value="1"/>
</dbReference>
<evidence type="ECO:0000259" key="6">
    <source>
        <dbReference type="SMART" id="SM00062"/>
    </source>
</evidence>